<dbReference type="EMBL" id="JASNQZ010000006">
    <property type="protein sequence ID" value="KAL0956144.1"/>
    <property type="molecule type" value="Genomic_DNA"/>
</dbReference>
<sequence length="121" mass="13472">MIVVLPEELKPTRLEARFNSALDFNSIHDVSLAFKTLGSGSFRPRATGTTELFAIACCPRAARSSKAFPGRFLFDHDPWILSSKQANGNACLTDELAIQVRPSRNHICPSIHQNEARNHIR</sequence>
<protein>
    <submittedName>
        <fullName evidence="1">Uncharacterized protein</fullName>
    </submittedName>
</protein>
<keyword evidence="2" id="KW-1185">Reference proteome</keyword>
<reference evidence="2" key="1">
    <citation type="submission" date="2024-06" db="EMBL/GenBank/DDBJ databases">
        <title>Multi-omics analyses provide insights into the biosynthesis of the anticancer antibiotic pleurotin in Hohenbuehelia grisea.</title>
        <authorList>
            <person name="Weaver J.A."/>
            <person name="Alberti F."/>
        </authorList>
    </citation>
    <scope>NUCLEOTIDE SEQUENCE [LARGE SCALE GENOMIC DNA]</scope>
    <source>
        <strain evidence="2">T-177</strain>
    </source>
</reference>
<comment type="caution">
    <text evidence="1">The sequence shown here is derived from an EMBL/GenBank/DDBJ whole genome shotgun (WGS) entry which is preliminary data.</text>
</comment>
<name>A0ABR3JK36_9AGAR</name>
<organism evidence="1 2">
    <name type="scientific">Hohenbuehelia grisea</name>
    <dbReference type="NCBI Taxonomy" id="104357"/>
    <lineage>
        <taxon>Eukaryota</taxon>
        <taxon>Fungi</taxon>
        <taxon>Dikarya</taxon>
        <taxon>Basidiomycota</taxon>
        <taxon>Agaricomycotina</taxon>
        <taxon>Agaricomycetes</taxon>
        <taxon>Agaricomycetidae</taxon>
        <taxon>Agaricales</taxon>
        <taxon>Pleurotineae</taxon>
        <taxon>Pleurotaceae</taxon>
        <taxon>Hohenbuehelia</taxon>
    </lineage>
</organism>
<accession>A0ABR3JK36</accession>
<gene>
    <name evidence="1" type="ORF">HGRIS_002307</name>
</gene>
<dbReference type="Proteomes" id="UP001556367">
    <property type="component" value="Unassembled WGS sequence"/>
</dbReference>
<evidence type="ECO:0000313" key="2">
    <source>
        <dbReference type="Proteomes" id="UP001556367"/>
    </source>
</evidence>
<proteinExistence type="predicted"/>
<evidence type="ECO:0000313" key="1">
    <source>
        <dbReference type="EMBL" id="KAL0956144.1"/>
    </source>
</evidence>